<organism evidence="1">
    <name type="scientific">marine metagenome</name>
    <dbReference type="NCBI Taxonomy" id="408172"/>
    <lineage>
        <taxon>unclassified sequences</taxon>
        <taxon>metagenomes</taxon>
        <taxon>ecological metagenomes</taxon>
    </lineage>
</organism>
<dbReference type="EMBL" id="UINC01050041">
    <property type="protein sequence ID" value="SVB62534.1"/>
    <property type="molecule type" value="Genomic_DNA"/>
</dbReference>
<name>A0A382FJQ0_9ZZZZ</name>
<evidence type="ECO:0000313" key="1">
    <source>
        <dbReference type="EMBL" id="SVB62534.1"/>
    </source>
</evidence>
<dbReference type="AlphaFoldDB" id="A0A382FJQ0"/>
<proteinExistence type="predicted"/>
<sequence length="28" mass="3483">MVMCLRGTILPEQELNRKTIKRERYQIY</sequence>
<protein>
    <submittedName>
        <fullName evidence="1">Uncharacterized protein</fullName>
    </submittedName>
</protein>
<accession>A0A382FJQ0</accession>
<reference evidence="1" key="1">
    <citation type="submission" date="2018-05" db="EMBL/GenBank/DDBJ databases">
        <authorList>
            <person name="Lanie J.A."/>
            <person name="Ng W.-L."/>
            <person name="Kazmierczak K.M."/>
            <person name="Andrzejewski T.M."/>
            <person name="Davidsen T.M."/>
            <person name="Wayne K.J."/>
            <person name="Tettelin H."/>
            <person name="Glass J.I."/>
            <person name="Rusch D."/>
            <person name="Podicherti R."/>
            <person name="Tsui H.-C.T."/>
            <person name="Winkler M.E."/>
        </authorList>
    </citation>
    <scope>NUCLEOTIDE SEQUENCE</scope>
</reference>
<gene>
    <name evidence="1" type="ORF">METZ01_LOCUS215388</name>
</gene>